<dbReference type="InterPro" id="IPR003137">
    <property type="entry name" value="PA_domain"/>
</dbReference>
<feature type="domain" description="PA" evidence="4">
    <location>
        <begin position="96"/>
        <end position="186"/>
    </location>
</feature>
<keyword evidence="3" id="KW-0472">Membrane</keyword>
<evidence type="ECO:0000256" key="1">
    <source>
        <dbReference type="ARBA" id="ARBA00022729"/>
    </source>
</evidence>
<dbReference type="AlphaFoldDB" id="A0A182TQ77"/>
<keyword evidence="1" id="KW-0732">Signal</keyword>
<keyword evidence="2" id="KW-0325">Glycoprotein</keyword>
<dbReference type="PANTHER" id="PTHR22702">
    <property type="entry name" value="PROTEASE-ASSOCIATED DOMAIN-CONTAINING PROTEIN"/>
    <property type="match status" value="1"/>
</dbReference>
<reference evidence="5" key="2">
    <citation type="submission" date="2020-05" db="UniProtKB">
        <authorList>
            <consortium name="EnsemblMetazoa"/>
        </authorList>
    </citation>
    <scope>IDENTIFICATION</scope>
    <source>
        <strain evidence="5">CM1001059</strain>
    </source>
</reference>
<proteinExistence type="predicted"/>
<keyword evidence="6" id="KW-1185">Reference proteome</keyword>
<reference evidence="6" key="1">
    <citation type="submission" date="2014-01" db="EMBL/GenBank/DDBJ databases">
        <title>The Genome Sequence of Anopheles melas CM1001059_A (V2).</title>
        <authorList>
            <consortium name="The Broad Institute Genomics Platform"/>
            <person name="Neafsey D.E."/>
            <person name="Besansky N."/>
            <person name="Howell P."/>
            <person name="Walton C."/>
            <person name="Young S.K."/>
            <person name="Zeng Q."/>
            <person name="Gargeya S."/>
            <person name="Fitzgerald M."/>
            <person name="Haas B."/>
            <person name="Abouelleil A."/>
            <person name="Allen A.W."/>
            <person name="Alvarado L."/>
            <person name="Arachchi H.M."/>
            <person name="Berlin A.M."/>
            <person name="Chapman S.B."/>
            <person name="Gainer-Dewar J."/>
            <person name="Goldberg J."/>
            <person name="Griggs A."/>
            <person name="Gujja S."/>
            <person name="Hansen M."/>
            <person name="Howarth C."/>
            <person name="Imamovic A."/>
            <person name="Ireland A."/>
            <person name="Larimer J."/>
            <person name="McCowan C."/>
            <person name="Murphy C."/>
            <person name="Pearson M."/>
            <person name="Poon T.W."/>
            <person name="Priest M."/>
            <person name="Roberts A."/>
            <person name="Saif S."/>
            <person name="Shea T."/>
            <person name="Sisk P."/>
            <person name="Sykes S."/>
            <person name="Wortman J."/>
            <person name="Nusbaum C."/>
            <person name="Birren B."/>
        </authorList>
    </citation>
    <scope>NUCLEOTIDE SEQUENCE [LARGE SCALE GENOMIC DNA]</scope>
    <source>
        <strain evidence="6">CM1001059</strain>
    </source>
</reference>
<protein>
    <recommendedName>
        <fullName evidence="4">PA domain-containing protein</fullName>
    </recommendedName>
</protein>
<dbReference type="Gene3D" id="3.50.30.30">
    <property type="match status" value="1"/>
</dbReference>
<dbReference type="Pfam" id="PF02225">
    <property type="entry name" value="PA"/>
    <property type="match status" value="1"/>
</dbReference>
<dbReference type="InterPro" id="IPR046450">
    <property type="entry name" value="PA_dom_sf"/>
</dbReference>
<dbReference type="EnsemblMetazoa" id="AMEC006384-RA">
    <property type="protein sequence ID" value="AMEC006384-PA"/>
    <property type="gene ID" value="AMEC006384"/>
</dbReference>
<dbReference type="VEuPathDB" id="VectorBase:AMEC006384"/>
<evidence type="ECO:0000259" key="4">
    <source>
        <dbReference type="Pfam" id="PF02225"/>
    </source>
</evidence>
<organism evidence="5 6">
    <name type="scientific">Anopheles melas</name>
    <dbReference type="NCBI Taxonomy" id="34690"/>
    <lineage>
        <taxon>Eukaryota</taxon>
        <taxon>Metazoa</taxon>
        <taxon>Ecdysozoa</taxon>
        <taxon>Arthropoda</taxon>
        <taxon>Hexapoda</taxon>
        <taxon>Insecta</taxon>
        <taxon>Pterygota</taxon>
        <taxon>Neoptera</taxon>
        <taxon>Endopterygota</taxon>
        <taxon>Diptera</taxon>
        <taxon>Nematocera</taxon>
        <taxon>Culicoidea</taxon>
        <taxon>Culicidae</taxon>
        <taxon>Anophelinae</taxon>
        <taxon>Anopheles</taxon>
    </lineage>
</organism>
<dbReference type="SUPFAM" id="SSF52025">
    <property type="entry name" value="PA domain"/>
    <property type="match status" value="1"/>
</dbReference>
<evidence type="ECO:0000313" key="6">
    <source>
        <dbReference type="Proteomes" id="UP000075902"/>
    </source>
</evidence>
<evidence type="ECO:0000256" key="3">
    <source>
        <dbReference type="SAM" id="Phobius"/>
    </source>
</evidence>
<dbReference type="PANTHER" id="PTHR22702:SF1">
    <property type="entry name" value="PROTEASE-ASSOCIATED DOMAIN-CONTAINING PROTEIN 1"/>
    <property type="match status" value="1"/>
</dbReference>
<name>A0A182TQ77_9DIPT</name>
<sequence length="238" mass="26663">MTRHALSVVVPQVLRIWRWKAGLHFVVSTFCWFTLISFVWCGANNLHMNDGVRTQDIIAGDVFFEILEPSALEYTYRLRPAKDFGGTFGISYKSPQGKLVPAIPADACSAKFENADELEGNIALVERGHCSFLTKAINVEAIGGAAIIVTEYDTEIDDFDYYIEMVHDNTDRDTDIPAGFLHGKNGIIIRQTLKKMNLPYAIVNIPVNLTFIQPHMINQPPWLPCMLWCGGILQGACR</sequence>
<evidence type="ECO:0000256" key="2">
    <source>
        <dbReference type="ARBA" id="ARBA00023180"/>
    </source>
</evidence>
<keyword evidence="3" id="KW-1133">Transmembrane helix</keyword>
<accession>A0A182TQ77</accession>
<feature type="transmembrane region" description="Helical" evidence="3">
    <location>
        <begin position="21"/>
        <end position="40"/>
    </location>
</feature>
<dbReference type="Proteomes" id="UP000075902">
    <property type="component" value="Unassembled WGS sequence"/>
</dbReference>
<keyword evidence="3" id="KW-0812">Transmembrane</keyword>
<evidence type="ECO:0000313" key="5">
    <source>
        <dbReference type="EnsemblMetazoa" id="AMEC006384-PA"/>
    </source>
</evidence>